<evidence type="ECO:0000259" key="5">
    <source>
        <dbReference type="PROSITE" id="PS50977"/>
    </source>
</evidence>
<dbReference type="InterPro" id="IPR036271">
    <property type="entry name" value="Tet_transcr_reg_TetR-rel_C_sf"/>
</dbReference>
<dbReference type="GO" id="GO:0003677">
    <property type="term" value="F:DNA binding"/>
    <property type="evidence" value="ECO:0007669"/>
    <property type="project" value="UniProtKB-UniRule"/>
</dbReference>
<dbReference type="Gene3D" id="1.10.10.60">
    <property type="entry name" value="Homeodomain-like"/>
    <property type="match status" value="1"/>
</dbReference>
<dbReference type="AlphaFoldDB" id="H0R2I3"/>
<dbReference type="SUPFAM" id="SSF48498">
    <property type="entry name" value="Tetracyclin repressor-like, C-terminal domain"/>
    <property type="match status" value="1"/>
</dbReference>
<gene>
    <name evidence="6" type="ORF">GOEFS_079_00120</name>
</gene>
<dbReference type="InterPro" id="IPR011075">
    <property type="entry name" value="TetR_C"/>
</dbReference>
<evidence type="ECO:0000256" key="3">
    <source>
        <dbReference type="ARBA" id="ARBA00023163"/>
    </source>
</evidence>
<comment type="caution">
    <text evidence="6">The sequence shown here is derived from an EMBL/GenBank/DDBJ whole genome shotgun (WGS) entry which is preliminary data.</text>
</comment>
<name>H0R2I3_9ACTN</name>
<dbReference type="Pfam" id="PF00440">
    <property type="entry name" value="TetR_N"/>
    <property type="match status" value="1"/>
</dbReference>
<evidence type="ECO:0000313" key="7">
    <source>
        <dbReference type="Proteomes" id="UP000035034"/>
    </source>
</evidence>
<organism evidence="6 7">
    <name type="scientific">Gordonia effusa NBRC 100432</name>
    <dbReference type="NCBI Taxonomy" id="1077974"/>
    <lineage>
        <taxon>Bacteria</taxon>
        <taxon>Bacillati</taxon>
        <taxon>Actinomycetota</taxon>
        <taxon>Actinomycetes</taxon>
        <taxon>Mycobacteriales</taxon>
        <taxon>Gordoniaceae</taxon>
        <taxon>Gordonia</taxon>
    </lineage>
</organism>
<dbReference type="EMBL" id="BAEH01000079">
    <property type="protein sequence ID" value="GAB19284.1"/>
    <property type="molecule type" value="Genomic_DNA"/>
</dbReference>
<dbReference type="InterPro" id="IPR001647">
    <property type="entry name" value="HTH_TetR"/>
</dbReference>
<protein>
    <submittedName>
        <fullName evidence="6">Putative TetR family transcriptional regulator</fullName>
    </submittedName>
</protein>
<proteinExistence type="predicted"/>
<keyword evidence="3" id="KW-0804">Transcription</keyword>
<evidence type="ECO:0000313" key="6">
    <source>
        <dbReference type="EMBL" id="GAB19284.1"/>
    </source>
</evidence>
<keyword evidence="2 4" id="KW-0238">DNA-binding</keyword>
<feature type="DNA-binding region" description="H-T-H motif" evidence="4">
    <location>
        <begin position="2"/>
        <end position="21"/>
    </location>
</feature>
<dbReference type="InterPro" id="IPR009057">
    <property type="entry name" value="Homeodomain-like_sf"/>
</dbReference>
<reference evidence="6 7" key="1">
    <citation type="submission" date="2011-12" db="EMBL/GenBank/DDBJ databases">
        <title>Whole genome shotgun sequence of Gordonia effusa NBRC 100432.</title>
        <authorList>
            <person name="Yoshida I."/>
            <person name="Takarada H."/>
            <person name="Hosoyama A."/>
            <person name="Tsuchikane K."/>
            <person name="Katsumata H."/>
            <person name="Yamazaki S."/>
            <person name="Fujita N."/>
        </authorList>
    </citation>
    <scope>NUCLEOTIDE SEQUENCE [LARGE SCALE GENOMIC DNA]</scope>
    <source>
        <strain evidence="6 7">NBRC 100432</strain>
    </source>
</reference>
<evidence type="ECO:0000256" key="1">
    <source>
        <dbReference type="ARBA" id="ARBA00023015"/>
    </source>
</evidence>
<dbReference type="PROSITE" id="PS50977">
    <property type="entry name" value="HTH_TETR_2"/>
    <property type="match status" value="1"/>
</dbReference>
<dbReference type="SUPFAM" id="SSF46689">
    <property type="entry name" value="Homeodomain-like"/>
    <property type="match status" value="1"/>
</dbReference>
<sequence length="155" mass="17057">MTIPQVADVAGVNATSIYRRWGSIDALLEEVAVAALTRDEPLPDTGDLAGDLSHWATIIADDISRPHRTSYLRAMVAARDGVIETCPCWTIRTAQASEMIERAHRREESAPQVRQVLDHVIAPLYHHAVFGLPIDADYPKLLVSDVLSMSSSRSQ</sequence>
<accession>H0R2I3</accession>
<keyword evidence="7" id="KW-1185">Reference proteome</keyword>
<dbReference type="eggNOG" id="COG1309">
    <property type="taxonomic scope" value="Bacteria"/>
</dbReference>
<dbReference type="STRING" id="1077974.GOEFS_079_00120"/>
<dbReference type="Pfam" id="PF16859">
    <property type="entry name" value="TetR_C_11"/>
    <property type="match status" value="1"/>
</dbReference>
<dbReference type="Proteomes" id="UP000035034">
    <property type="component" value="Unassembled WGS sequence"/>
</dbReference>
<keyword evidence="1" id="KW-0805">Transcription regulation</keyword>
<evidence type="ECO:0000256" key="2">
    <source>
        <dbReference type="ARBA" id="ARBA00023125"/>
    </source>
</evidence>
<dbReference type="Gene3D" id="1.10.357.10">
    <property type="entry name" value="Tetracycline Repressor, domain 2"/>
    <property type="match status" value="1"/>
</dbReference>
<feature type="domain" description="HTH tetR-type" evidence="5">
    <location>
        <begin position="1"/>
        <end position="39"/>
    </location>
</feature>
<evidence type="ECO:0000256" key="4">
    <source>
        <dbReference type="PROSITE-ProRule" id="PRU00335"/>
    </source>
</evidence>